<keyword evidence="2" id="KW-0326">Glycosidase</keyword>
<dbReference type="Gene3D" id="3.90.245.10">
    <property type="entry name" value="Ribonucleoside hydrolase-like"/>
    <property type="match status" value="1"/>
</dbReference>
<sequence length="322" mass="34026">MTTKIVLDVDTGIDDTLAILTACRAPEVELLACTTTWGNIDVSQAARNTAYVLDLAGRADVPVARGAEGPYLGGEVVDFATHVHGDDGQGGCADPRYVPALAPESAVELLLRLGREHAGELEIVAVGPLTNLAHALDADPGLPSRVRGVTIMGGTSFVPGNVTPAAEANIWHDPEAAQRVFEASWPVTMVGLDVTMRSRVTDDHRARLAAGGRASRYAADILDFYLGFYEGVTGERASANHDALALGVACGLVETLVAPVVGVEIDTTHGPDRGRTVADLRGMWRGWPAVEGARHRVVLEVRPGFEERMVDLIAGGPDQSSR</sequence>
<evidence type="ECO:0000313" key="4">
    <source>
        <dbReference type="EMBL" id="WOF24227.1"/>
    </source>
</evidence>
<dbReference type="PANTHER" id="PTHR12304:SF4">
    <property type="entry name" value="URIDINE NUCLEOSIDASE"/>
    <property type="match status" value="1"/>
</dbReference>
<dbReference type="PANTHER" id="PTHR12304">
    <property type="entry name" value="INOSINE-URIDINE PREFERRING NUCLEOSIDE HYDROLASE"/>
    <property type="match status" value="1"/>
</dbReference>
<accession>A0AA97I821</accession>
<dbReference type="InterPro" id="IPR023186">
    <property type="entry name" value="IUNH"/>
</dbReference>
<dbReference type="InterPro" id="IPR001910">
    <property type="entry name" value="Inosine/uridine_hydrolase_dom"/>
</dbReference>
<evidence type="ECO:0000256" key="1">
    <source>
        <dbReference type="ARBA" id="ARBA00022801"/>
    </source>
</evidence>
<dbReference type="RefSeq" id="WP_317140698.1">
    <property type="nucleotide sequence ID" value="NZ_CP118157.1"/>
</dbReference>
<feature type="domain" description="Inosine/uridine-preferring nucleoside hydrolase" evidence="3">
    <location>
        <begin position="5"/>
        <end position="291"/>
    </location>
</feature>
<gene>
    <name evidence="4" type="ORF">N8K70_06030</name>
</gene>
<proteinExistence type="predicted"/>
<keyword evidence="5" id="KW-1185">Reference proteome</keyword>
<dbReference type="GO" id="GO:0005829">
    <property type="term" value="C:cytosol"/>
    <property type="evidence" value="ECO:0007669"/>
    <property type="project" value="TreeGrafter"/>
</dbReference>
<evidence type="ECO:0000256" key="2">
    <source>
        <dbReference type="ARBA" id="ARBA00023295"/>
    </source>
</evidence>
<dbReference type="Pfam" id="PF01156">
    <property type="entry name" value="IU_nuc_hydro"/>
    <property type="match status" value="1"/>
</dbReference>
<organism evidence="4 5">
    <name type="scientific">Microbacterium betulae</name>
    <dbReference type="NCBI Taxonomy" id="2981139"/>
    <lineage>
        <taxon>Bacteria</taxon>
        <taxon>Bacillati</taxon>
        <taxon>Actinomycetota</taxon>
        <taxon>Actinomycetes</taxon>
        <taxon>Micrococcales</taxon>
        <taxon>Microbacteriaceae</taxon>
        <taxon>Microbacterium</taxon>
    </lineage>
</organism>
<dbReference type="GO" id="GO:0006152">
    <property type="term" value="P:purine nucleoside catabolic process"/>
    <property type="evidence" value="ECO:0007669"/>
    <property type="project" value="TreeGrafter"/>
</dbReference>
<dbReference type="GO" id="GO:0008477">
    <property type="term" value="F:purine nucleosidase activity"/>
    <property type="evidence" value="ECO:0007669"/>
    <property type="project" value="TreeGrafter"/>
</dbReference>
<dbReference type="KEGG" id="mbet:N8K70_06030"/>
<reference evidence="4 5" key="1">
    <citation type="submission" date="2023-02" db="EMBL/GenBank/DDBJ databases">
        <title>Microbacterium betulae sp. nov., isolated from birch wood.</title>
        <authorList>
            <person name="Pasciak M."/>
            <person name="Pawlik K.J."/>
            <person name="Martynowski D."/>
            <person name="Laczmanski L."/>
            <person name="Ciekot J."/>
            <person name="Szponar B."/>
            <person name="Wojcik-Fatla A."/>
            <person name="Mackiewicz B."/>
            <person name="Farian E."/>
            <person name="Cholewa G."/>
            <person name="Cholewa A."/>
            <person name="Dutkiewicz J."/>
        </authorList>
    </citation>
    <scope>NUCLEOTIDE SEQUENCE [LARGE SCALE GENOMIC DNA]</scope>
    <source>
        <strain evidence="4 5">AB</strain>
    </source>
</reference>
<dbReference type="CDD" id="cd02650">
    <property type="entry name" value="nuc_hydro_CaPnhB"/>
    <property type="match status" value="1"/>
</dbReference>
<name>A0AA97I821_9MICO</name>
<evidence type="ECO:0000259" key="3">
    <source>
        <dbReference type="Pfam" id="PF01156"/>
    </source>
</evidence>
<protein>
    <submittedName>
        <fullName evidence="4">Nucleoside hydrolase</fullName>
    </submittedName>
</protein>
<dbReference type="SUPFAM" id="SSF53590">
    <property type="entry name" value="Nucleoside hydrolase"/>
    <property type="match status" value="1"/>
</dbReference>
<dbReference type="InterPro" id="IPR036452">
    <property type="entry name" value="Ribo_hydro-like"/>
</dbReference>
<dbReference type="AlphaFoldDB" id="A0AA97I821"/>
<keyword evidence="1 4" id="KW-0378">Hydrolase</keyword>
<evidence type="ECO:0000313" key="5">
    <source>
        <dbReference type="Proteomes" id="UP001305498"/>
    </source>
</evidence>
<dbReference type="EMBL" id="CP118157">
    <property type="protein sequence ID" value="WOF24227.1"/>
    <property type="molecule type" value="Genomic_DNA"/>
</dbReference>
<dbReference type="Proteomes" id="UP001305498">
    <property type="component" value="Chromosome"/>
</dbReference>